<feature type="compositionally biased region" description="Basic and acidic residues" evidence="7">
    <location>
        <begin position="46"/>
        <end position="83"/>
    </location>
</feature>
<comment type="caution">
    <text evidence="11">The sequence shown here is derived from an EMBL/GenBank/DDBJ whole genome shotgun (WGS) entry which is preliminary data.</text>
</comment>
<evidence type="ECO:0000256" key="8">
    <source>
        <dbReference type="SAM" id="Phobius"/>
    </source>
</evidence>
<keyword evidence="12" id="KW-1185">Reference proteome</keyword>
<name>K2P0P0_9HYPH</name>
<feature type="domain" description="Tyrosine-protein kinase G-rich" evidence="10">
    <location>
        <begin position="548"/>
        <end position="624"/>
    </location>
</feature>
<feature type="coiled-coil region" evidence="6">
    <location>
        <begin position="536"/>
        <end position="570"/>
    </location>
</feature>
<evidence type="ECO:0000256" key="4">
    <source>
        <dbReference type="ARBA" id="ARBA00022989"/>
    </source>
</evidence>
<evidence type="ECO:0000313" key="12">
    <source>
        <dbReference type="Proteomes" id="UP000007374"/>
    </source>
</evidence>
<feature type="transmembrane region" description="Helical" evidence="8">
    <location>
        <begin position="192"/>
        <end position="210"/>
    </location>
</feature>
<dbReference type="PANTHER" id="PTHR32309:SF13">
    <property type="entry name" value="FERRIC ENTEROBACTIN TRANSPORT PROTEIN FEPE"/>
    <property type="match status" value="1"/>
</dbReference>
<keyword evidence="3 8" id="KW-0812">Transmembrane</keyword>
<dbReference type="InterPro" id="IPR003856">
    <property type="entry name" value="LPS_length_determ_N"/>
</dbReference>
<dbReference type="Pfam" id="PF13807">
    <property type="entry name" value="GNVR"/>
    <property type="match status" value="1"/>
</dbReference>
<feature type="coiled-coil region" evidence="6">
    <location>
        <begin position="373"/>
        <end position="436"/>
    </location>
</feature>
<dbReference type="InterPro" id="IPR050445">
    <property type="entry name" value="Bact_polysacc_biosynth/exp"/>
</dbReference>
<evidence type="ECO:0000259" key="10">
    <source>
        <dbReference type="Pfam" id="PF13807"/>
    </source>
</evidence>
<keyword evidence="6" id="KW-0175">Coiled coil</keyword>
<evidence type="ECO:0000256" key="5">
    <source>
        <dbReference type="ARBA" id="ARBA00023136"/>
    </source>
</evidence>
<evidence type="ECO:0000313" key="11">
    <source>
        <dbReference type="EMBL" id="EKF40916.1"/>
    </source>
</evidence>
<comment type="subcellular location">
    <subcellularLocation>
        <location evidence="1">Cell membrane</location>
        <topology evidence="1">Multi-pass membrane protein</topology>
    </subcellularLocation>
</comment>
<protein>
    <submittedName>
        <fullName evidence="11">Lipopolysaccharide biosynthesis protein</fullName>
    </submittedName>
</protein>
<feature type="region of interest" description="Disordered" evidence="7">
    <location>
        <begin position="635"/>
        <end position="700"/>
    </location>
</feature>
<reference evidence="11 12" key="1">
    <citation type="journal article" date="2012" name="J. Bacteriol.">
        <title>Genome Sequence of Nitratireductor indicus Type Strain C115.</title>
        <authorList>
            <person name="Lai Q."/>
            <person name="Li G."/>
            <person name="Yu Z."/>
            <person name="Shao Z."/>
        </authorList>
    </citation>
    <scope>NUCLEOTIDE SEQUENCE [LARGE SCALE GENOMIC DNA]</scope>
    <source>
        <strain evidence="11 12">C115</strain>
    </source>
</reference>
<feature type="compositionally biased region" description="Basic and acidic residues" evidence="7">
    <location>
        <begin position="656"/>
        <end position="685"/>
    </location>
</feature>
<dbReference type="Proteomes" id="UP000007374">
    <property type="component" value="Unassembled WGS sequence"/>
</dbReference>
<proteinExistence type="predicted"/>
<dbReference type="InterPro" id="IPR032807">
    <property type="entry name" value="GNVR"/>
</dbReference>
<dbReference type="STRING" id="721133.SAMN05216176_102584"/>
<dbReference type="GO" id="GO:0005886">
    <property type="term" value="C:plasma membrane"/>
    <property type="evidence" value="ECO:0007669"/>
    <property type="project" value="UniProtKB-SubCell"/>
</dbReference>
<keyword evidence="4 8" id="KW-1133">Transmembrane helix</keyword>
<feature type="region of interest" description="Disordered" evidence="7">
    <location>
        <begin position="1"/>
        <end position="153"/>
    </location>
</feature>
<dbReference type="RefSeq" id="WP_009451915.1">
    <property type="nucleotide sequence ID" value="NZ_AMSI01000014.1"/>
</dbReference>
<sequence length="755" mass="83640">MFDAEDPGKNGPRRSARNRSLLSLGGAREIPRQRRSDSALLALSAEEEHDRLRESAEAAEAHFRRMEQRRRHEEEQELADRRAAGSRPRQVAQSDRDFEEPAKPSLRNRVLDRLFPLPEPSATPRRRETIRPEPEARPVMDRPSSQEEALRPSKSMWNELPPQARERRADNGHWRPLIDPARVISGIFRAKWLILFTTIVGAILGVMVALSTPKRYYAATDLLFDPRDLQIVERDLTRGGLPSDATLALIENQVSIITSGTVLTKVVDRLELADDPEFNGKGGSMLGTLASPRALISALINGNGEEDAAARHSIAVNNLAEALNVSRNSKTFIITVGVTTQEPDKSALVASTVTDVFLETYGDLQSATAGRANREINERLVSLRSEVEQAERAIAEFKTKNDIVDAQGRLIADDEIVRLNEQLSTARARTSELNARAAAARNLDLDQVLGGALPEQVASPVMTELLAQYASLKQQASRLGVRLGPRHPDRQSVEAEVSGARDEIARELRRVIASNQVELQRAVQVEQDLAAQLARLKVQKGDMEGERVTLRELEREAAAKRSVYEALLLRARETGQQEGLNTANVNIISKASPPLDPVGPSRSSIAIAGMLLGFMAGIGLGAARGAMQSLRETMNDRRGGRIPPGNGGGHIPPGDRGGRRQPEPKRREPDYDERYAYDDERHSDEGPGAYARSRNRDRDLMQPDANLAALRDARRHMENEEDAADMPLDELHHRLREVRERVERLAGHRAAGGRY</sequence>
<dbReference type="PATRIC" id="fig|1231190.3.peg.3832"/>
<evidence type="ECO:0000259" key="9">
    <source>
        <dbReference type="Pfam" id="PF02706"/>
    </source>
</evidence>
<keyword evidence="2" id="KW-1003">Cell membrane</keyword>
<organism evidence="11 12">
    <name type="scientific">Nitratireductor indicus C115</name>
    <dbReference type="NCBI Taxonomy" id="1231190"/>
    <lineage>
        <taxon>Bacteria</taxon>
        <taxon>Pseudomonadati</taxon>
        <taxon>Pseudomonadota</taxon>
        <taxon>Alphaproteobacteria</taxon>
        <taxon>Hyphomicrobiales</taxon>
        <taxon>Phyllobacteriaceae</taxon>
        <taxon>Nitratireductor</taxon>
    </lineage>
</organism>
<dbReference type="OrthoDB" id="230260at2"/>
<evidence type="ECO:0000256" key="3">
    <source>
        <dbReference type="ARBA" id="ARBA00022692"/>
    </source>
</evidence>
<feature type="transmembrane region" description="Helical" evidence="8">
    <location>
        <begin position="605"/>
        <end position="627"/>
    </location>
</feature>
<accession>K2P0P0</accession>
<feature type="domain" description="Polysaccharide chain length determinant N-terminal" evidence="9">
    <location>
        <begin position="181"/>
        <end position="269"/>
    </location>
</feature>
<dbReference type="Pfam" id="PF02706">
    <property type="entry name" value="Wzz"/>
    <property type="match status" value="1"/>
</dbReference>
<keyword evidence="5 8" id="KW-0472">Membrane</keyword>
<dbReference type="EMBL" id="AMSI01000014">
    <property type="protein sequence ID" value="EKF40916.1"/>
    <property type="molecule type" value="Genomic_DNA"/>
</dbReference>
<dbReference type="GO" id="GO:0004713">
    <property type="term" value="F:protein tyrosine kinase activity"/>
    <property type="evidence" value="ECO:0007669"/>
    <property type="project" value="TreeGrafter"/>
</dbReference>
<feature type="compositionally biased region" description="Basic and acidic residues" evidence="7">
    <location>
        <begin position="125"/>
        <end position="151"/>
    </location>
</feature>
<gene>
    <name evidence="11" type="ORF">NA8A_18532</name>
</gene>
<dbReference type="PANTHER" id="PTHR32309">
    <property type="entry name" value="TYROSINE-PROTEIN KINASE"/>
    <property type="match status" value="1"/>
</dbReference>
<evidence type="ECO:0000256" key="2">
    <source>
        <dbReference type="ARBA" id="ARBA00022475"/>
    </source>
</evidence>
<evidence type="ECO:0000256" key="6">
    <source>
        <dbReference type="SAM" id="Coils"/>
    </source>
</evidence>
<evidence type="ECO:0000256" key="1">
    <source>
        <dbReference type="ARBA" id="ARBA00004651"/>
    </source>
</evidence>
<evidence type="ECO:0000256" key="7">
    <source>
        <dbReference type="SAM" id="MobiDB-lite"/>
    </source>
</evidence>
<dbReference type="AlphaFoldDB" id="K2P0P0"/>
<dbReference type="eggNOG" id="COG3206">
    <property type="taxonomic scope" value="Bacteria"/>
</dbReference>